<feature type="region of interest" description="Disordered" evidence="1">
    <location>
        <begin position="314"/>
        <end position="340"/>
    </location>
</feature>
<dbReference type="RefSeq" id="XP_060452152.1">
    <property type="nucleotide sequence ID" value="XM_060589343.1"/>
</dbReference>
<sequence>MMPIRLQHVTGTMRRLPLGTPLATQAAWFSSSGRLGRSAKELRWTLERRRQEKENKDYWFEERGRQRKDKMDEIKRRLRGEDLKASKEDASKLPSVRPHRPPPHPVDFKTLSKEHCFKRIFLDLDIGLAALDYRMVHLPGKLDKLFEQLKIQISPRHVMRNWDREYFVETMSEHPYSVLYRHRYEQMKETMPLWIWLYGVTANGGPLVVNTARRTMRRELHAALDARGYDPEGRLKRPKWGTGKGTSLTGDLKGTIALTARLPADVVKRLPKADLRAAMDVAVDRLIELKDAEQNPERWQREYDAKLEERAREEIEREDERKRREDETKAEAKRREEEWLEEEFQKEAVWRQRRLEREEAQLRIKEERQLRRKERRQKAAEEKRRIEAERPLKSGQLWA</sequence>
<evidence type="ECO:0000313" key="2">
    <source>
        <dbReference type="EMBL" id="KAK1656108.1"/>
    </source>
</evidence>
<dbReference type="EMBL" id="JAHMHQ010000001">
    <property type="protein sequence ID" value="KAK1656108.1"/>
    <property type="molecule type" value="Genomic_DNA"/>
</dbReference>
<proteinExistence type="predicted"/>
<feature type="region of interest" description="Disordered" evidence="1">
    <location>
        <begin position="380"/>
        <end position="399"/>
    </location>
</feature>
<evidence type="ECO:0000256" key="1">
    <source>
        <dbReference type="SAM" id="MobiDB-lite"/>
    </source>
</evidence>
<keyword evidence="3" id="KW-1185">Reference proteome</keyword>
<feature type="region of interest" description="Disordered" evidence="1">
    <location>
        <begin position="71"/>
        <end position="107"/>
    </location>
</feature>
<dbReference type="AlphaFoldDB" id="A0AAJ0A569"/>
<dbReference type="Proteomes" id="UP001243989">
    <property type="component" value="Unassembled WGS sequence"/>
</dbReference>
<comment type="caution">
    <text evidence="2">The sequence shown here is derived from an EMBL/GenBank/DDBJ whole genome shotgun (WGS) entry which is preliminary data.</text>
</comment>
<gene>
    <name evidence="2" type="ORF">BDP81DRAFT_414177</name>
</gene>
<feature type="compositionally biased region" description="Basic and acidic residues" evidence="1">
    <location>
        <begin position="380"/>
        <end position="392"/>
    </location>
</feature>
<dbReference type="GeneID" id="85474205"/>
<name>A0AAJ0A569_9PEZI</name>
<accession>A0AAJ0A569</accession>
<organism evidence="2 3">
    <name type="scientific">Colletotrichum phormii</name>
    <dbReference type="NCBI Taxonomy" id="359342"/>
    <lineage>
        <taxon>Eukaryota</taxon>
        <taxon>Fungi</taxon>
        <taxon>Dikarya</taxon>
        <taxon>Ascomycota</taxon>
        <taxon>Pezizomycotina</taxon>
        <taxon>Sordariomycetes</taxon>
        <taxon>Hypocreomycetidae</taxon>
        <taxon>Glomerellales</taxon>
        <taxon>Glomerellaceae</taxon>
        <taxon>Colletotrichum</taxon>
        <taxon>Colletotrichum acutatum species complex</taxon>
    </lineage>
</organism>
<evidence type="ECO:0000313" key="3">
    <source>
        <dbReference type="Proteomes" id="UP001243989"/>
    </source>
</evidence>
<feature type="compositionally biased region" description="Basic and acidic residues" evidence="1">
    <location>
        <begin position="71"/>
        <end position="91"/>
    </location>
</feature>
<protein>
    <submittedName>
        <fullName evidence="2">Uncharacterized protein</fullName>
    </submittedName>
</protein>
<reference evidence="2" key="1">
    <citation type="submission" date="2021-06" db="EMBL/GenBank/DDBJ databases">
        <title>Comparative genomics, transcriptomics and evolutionary studies reveal genomic signatures of adaptation to plant cell wall in hemibiotrophic fungi.</title>
        <authorList>
            <consortium name="DOE Joint Genome Institute"/>
            <person name="Baroncelli R."/>
            <person name="Diaz J.F."/>
            <person name="Benocci T."/>
            <person name="Peng M."/>
            <person name="Battaglia E."/>
            <person name="Haridas S."/>
            <person name="Andreopoulos W."/>
            <person name="Labutti K."/>
            <person name="Pangilinan J."/>
            <person name="Floch G.L."/>
            <person name="Makela M.R."/>
            <person name="Henrissat B."/>
            <person name="Grigoriev I.V."/>
            <person name="Crouch J.A."/>
            <person name="De Vries R.P."/>
            <person name="Sukno S.A."/>
            <person name="Thon M.R."/>
        </authorList>
    </citation>
    <scope>NUCLEOTIDE SEQUENCE</scope>
    <source>
        <strain evidence="2">CBS 102054</strain>
    </source>
</reference>